<proteinExistence type="predicted"/>
<accession>A0A443RYT4</accession>
<comment type="caution">
    <text evidence="1">The sequence shown here is derived from an EMBL/GenBank/DDBJ whole genome shotgun (WGS) entry which is preliminary data.</text>
</comment>
<evidence type="ECO:0000313" key="2">
    <source>
        <dbReference type="Proteomes" id="UP000288716"/>
    </source>
</evidence>
<dbReference type="EMBL" id="NCKV01017742">
    <property type="protein sequence ID" value="RWS20414.1"/>
    <property type="molecule type" value="Genomic_DNA"/>
</dbReference>
<reference evidence="1 2" key="1">
    <citation type="journal article" date="2018" name="Gigascience">
        <title>Genomes of trombidid mites reveal novel predicted allergens and laterally-transferred genes associated with secondary metabolism.</title>
        <authorList>
            <person name="Dong X."/>
            <person name="Chaisiri K."/>
            <person name="Xia D."/>
            <person name="Armstrong S.D."/>
            <person name="Fang Y."/>
            <person name="Donnelly M.J."/>
            <person name="Kadowaki T."/>
            <person name="McGarry J.W."/>
            <person name="Darby A.C."/>
            <person name="Makepeace B.L."/>
        </authorList>
    </citation>
    <scope>NUCLEOTIDE SEQUENCE [LARGE SCALE GENOMIC DNA]</scope>
    <source>
        <strain evidence="1">UoL-UT</strain>
    </source>
</reference>
<dbReference type="AlphaFoldDB" id="A0A443RYT4"/>
<gene>
    <name evidence="1" type="ORF">B4U80_03303</name>
</gene>
<dbReference type="Proteomes" id="UP000288716">
    <property type="component" value="Unassembled WGS sequence"/>
</dbReference>
<sequence>MKFAAVLIACFIVVINAGKIRYLPFVDQHARKPAKTKMSKTKSVLLIAKLVASVKMAMY</sequence>
<name>A0A443RYT4_9ACAR</name>
<protein>
    <submittedName>
        <fullName evidence="1">Uncharacterized protein</fullName>
    </submittedName>
</protein>
<dbReference type="VEuPathDB" id="VectorBase:LDEU011626"/>
<evidence type="ECO:0000313" key="1">
    <source>
        <dbReference type="EMBL" id="RWS20414.1"/>
    </source>
</evidence>
<organism evidence="1 2">
    <name type="scientific">Leptotrombidium deliense</name>
    <dbReference type="NCBI Taxonomy" id="299467"/>
    <lineage>
        <taxon>Eukaryota</taxon>
        <taxon>Metazoa</taxon>
        <taxon>Ecdysozoa</taxon>
        <taxon>Arthropoda</taxon>
        <taxon>Chelicerata</taxon>
        <taxon>Arachnida</taxon>
        <taxon>Acari</taxon>
        <taxon>Acariformes</taxon>
        <taxon>Trombidiformes</taxon>
        <taxon>Prostigmata</taxon>
        <taxon>Anystina</taxon>
        <taxon>Parasitengona</taxon>
        <taxon>Trombiculoidea</taxon>
        <taxon>Trombiculidae</taxon>
        <taxon>Leptotrombidium</taxon>
    </lineage>
</organism>
<keyword evidence="2" id="KW-1185">Reference proteome</keyword>